<keyword evidence="2" id="KW-1185">Reference proteome</keyword>
<comment type="caution">
    <text evidence="1">The sequence shown here is derived from an EMBL/GenBank/DDBJ whole genome shotgun (WGS) entry which is preliminary data.</text>
</comment>
<evidence type="ECO:0008006" key="3">
    <source>
        <dbReference type="Google" id="ProtNLM"/>
    </source>
</evidence>
<protein>
    <recommendedName>
        <fullName evidence="3">HTH cro/C1-type domain-containing protein</fullName>
    </recommendedName>
</protein>
<name>A0ABQ1KPP0_9GAMM</name>
<gene>
    <name evidence="1" type="ORF">GCM10011352_32580</name>
</gene>
<sequence>MNIMNEENLTIAEIARRNGCEDPVLLAKIERAEYISGLIHDLCSWISRSVSHLAHDVSSLFHRHAH</sequence>
<dbReference type="Proteomes" id="UP000629025">
    <property type="component" value="Unassembled WGS sequence"/>
</dbReference>
<evidence type="ECO:0000313" key="2">
    <source>
        <dbReference type="Proteomes" id="UP000629025"/>
    </source>
</evidence>
<reference evidence="2" key="1">
    <citation type="journal article" date="2019" name="Int. J. Syst. Evol. Microbiol.">
        <title>The Global Catalogue of Microorganisms (GCM) 10K type strain sequencing project: providing services to taxonomists for standard genome sequencing and annotation.</title>
        <authorList>
            <consortium name="The Broad Institute Genomics Platform"/>
            <consortium name="The Broad Institute Genome Sequencing Center for Infectious Disease"/>
            <person name="Wu L."/>
            <person name="Ma J."/>
        </authorList>
    </citation>
    <scope>NUCLEOTIDE SEQUENCE [LARGE SCALE GENOMIC DNA]</scope>
    <source>
        <strain evidence="2">CGMCC 1.15341</strain>
    </source>
</reference>
<dbReference type="EMBL" id="BMIJ01000007">
    <property type="protein sequence ID" value="GGC03816.1"/>
    <property type="molecule type" value="Genomic_DNA"/>
</dbReference>
<accession>A0ABQ1KPP0</accession>
<organism evidence="1 2">
    <name type="scientific">Marinobacterium zhoushanense</name>
    <dbReference type="NCBI Taxonomy" id="1679163"/>
    <lineage>
        <taxon>Bacteria</taxon>
        <taxon>Pseudomonadati</taxon>
        <taxon>Pseudomonadota</taxon>
        <taxon>Gammaproteobacteria</taxon>
        <taxon>Oceanospirillales</taxon>
        <taxon>Oceanospirillaceae</taxon>
        <taxon>Marinobacterium</taxon>
    </lineage>
</organism>
<proteinExistence type="predicted"/>
<evidence type="ECO:0000313" key="1">
    <source>
        <dbReference type="EMBL" id="GGC03816.1"/>
    </source>
</evidence>